<dbReference type="NCBIfam" id="TIGR00360">
    <property type="entry name" value="ComEC_N-term"/>
    <property type="match status" value="1"/>
</dbReference>
<feature type="transmembrane region" description="Helical" evidence="6">
    <location>
        <begin position="289"/>
        <end position="322"/>
    </location>
</feature>
<feature type="transmembrane region" description="Helical" evidence="6">
    <location>
        <begin position="429"/>
        <end position="455"/>
    </location>
</feature>
<dbReference type="PANTHER" id="PTHR30619">
    <property type="entry name" value="DNA INTERNALIZATION/COMPETENCE PROTEIN COMEC/REC2"/>
    <property type="match status" value="1"/>
</dbReference>
<dbReference type="Pfam" id="PF03772">
    <property type="entry name" value="Competence"/>
    <property type="match status" value="1"/>
</dbReference>
<name>A0A9D1SHD8_9FIRM</name>
<feature type="transmembrane region" description="Helical" evidence="6">
    <location>
        <begin position="487"/>
        <end position="506"/>
    </location>
</feature>
<dbReference type="GO" id="GO:0005886">
    <property type="term" value="C:plasma membrane"/>
    <property type="evidence" value="ECO:0007669"/>
    <property type="project" value="UniProtKB-SubCell"/>
</dbReference>
<dbReference type="Proteomes" id="UP000824081">
    <property type="component" value="Unassembled WGS sequence"/>
</dbReference>
<feature type="transmembrane region" description="Helical" evidence="6">
    <location>
        <begin position="399"/>
        <end position="423"/>
    </location>
</feature>
<reference evidence="8" key="2">
    <citation type="journal article" date="2021" name="PeerJ">
        <title>Extensive microbial diversity within the chicken gut microbiome revealed by metagenomics and culture.</title>
        <authorList>
            <person name="Gilroy R."/>
            <person name="Ravi A."/>
            <person name="Getino M."/>
            <person name="Pursley I."/>
            <person name="Horton D.L."/>
            <person name="Alikhan N.F."/>
            <person name="Baker D."/>
            <person name="Gharbi K."/>
            <person name="Hall N."/>
            <person name="Watson M."/>
            <person name="Adriaenssens E.M."/>
            <person name="Foster-Nyarko E."/>
            <person name="Jarju S."/>
            <person name="Secka A."/>
            <person name="Antonio M."/>
            <person name="Oren A."/>
            <person name="Chaudhuri R.R."/>
            <person name="La Ragione R."/>
            <person name="Hildebrand F."/>
            <person name="Pallen M.J."/>
        </authorList>
    </citation>
    <scope>NUCLEOTIDE SEQUENCE</scope>
    <source>
        <strain evidence="8">11687</strain>
    </source>
</reference>
<comment type="caution">
    <text evidence="8">The sequence shown here is derived from an EMBL/GenBank/DDBJ whole genome shotgun (WGS) entry which is preliminary data.</text>
</comment>
<evidence type="ECO:0000256" key="1">
    <source>
        <dbReference type="ARBA" id="ARBA00004651"/>
    </source>
</evidence>
<evidence type="ECO:0000313" key="8">
    <source>
        <dbReference type="EMBL" id="HIU59693.1"/>
    </source>
</evidence>
<accession>A0A9D1SHD8</accession>
<keyword evidence="5 6" id="KW-0472">Membrane</keyword>
<keyword evidence="3 6" id="KW-0812">Transmembrane</keyword>
<evidence type="ECO:0000256" key="5">
    <source>
        <dbReference type="ARBA" id="ARBA00023136"/>
    </source>
</evidence>
<protein>
    <submittedName>
        <fullName evidence="8">ComEC/Rec2 family competence protein</fullName>
    </submittedName>
</protein>
<dbReference type="PANTHER" id="PTHR30619:SF1">
    <property type="entry name" value="RECOMBINATION PROTEIN 2"/>
    <property type="match status" value="1"/>
</dbReference>
<evidence type="ECO:0000256" key="3">
    <source>
        <dbReference type="ARBA" id="ARBA00022692"/>
    </source>
</evidence>
<feature type="transmembrane region" description="Helical" evidence="6">
    <location>
        <begin position="249"/>
        <end position="268"/>
    </location>
</feature>
<evidence type="ECO:0000256" key="2">
    <source>
        <dbReference type="ARBA" id="ARBA00022475"/>
    </source>
</evidence>
<feature type="domain" description="ComEC/Rec2-related protein" evidence="7">
    <location>
        <begin position="229"/>
        <end position="506"/>
    </location>
</feature>
<keyword evidence="4 6" id="KW-1133">Transmembrane helix</keyword>
<evidence type="ECO:0000313" key="9">
    <source>
        <dbReference type="Proteomes" id="UP000824081"/>
    </source>
</evidence>
<dbReference type="AlphaFoldDB" id="A0A9D1SHD8"/>
<feature type="transmembrane region" description="Helical" evidence="6">
    <location>
        <begin position="47"/>
        <end position="64"/>
    </location>
</feature>
<evidence type="ECO:0000259" key="7">
    <source>
        <dbReference type="Pfam" id="PF03772"/>
    </source>
</evidence>
<dbReference type="InterPro" id="IPR004477">
    <property type="entry name" value="ComEC_N"/>
</dbReference>
<sequence>MKKLSDAAENRQDGRVFNFRPALFAAAFFALGILFARARLFSGASCLWLLPGLLVPVLAPVFFPGRGLRSVLAAFALLLCSWWGALSFWEEVRAFSAAPGISGECVVVGTVEEKEEFSGGARLLLSGLSVDGEKVSGKLVASLPAEFSDRVKIADRVVLTGRVETDLALSDDYGFRSENVEKSIFYRAEAESLAVADRSENVFLNVRRRIRDTLYGAMDEQSAAVTYALLIGDTSGIEAGLLENVRYGGIAHIFSVSGLHVGALYAFVRMLTEKTGLRGLPKLARLFSVSLFILFYAGVCGFSASVVRAAVMCFVLYASFLLGIKSDLVENTGIAALVLLAVHPVQVFDLGFQLSFAACLSIGLFSRFFRDGLDALLPGKSPKAEDKPLSIAAKARRDAVSFFSVTLSAQVGTAPLLLNAFGYLSVWSLFLNCLFVPLIGAVFAALLAIVLLACLLPSAASVLLYIPSVLWSAALLLFHAADFAPAGIGKLSGGALAAYYAFFVVLSGKINFGKRGKFAAASVFLAAFVFSAGIVAG</sequence>
<organism evidence="8 9">
    <name type="scientific">Candidatus Scatosoma pullistercoris</name>
    <dbReference type="NCBI Taxonomy" id="2840934"/>
    <lineage>
        <taxon>Bacteria</taxon>
        <taxon>Bacillati</taxon>
        <taxon>Bacillota</taxon>
        <taxon>Clostridia</taxon>
        <taxon>Candidatus Scatosoma</taxon>
    </lineage>
</organism>
<feature type="transmembrane region" description="Helical" evidence="6">
    <location>
        <begin position="334"/>
        <end position="360"/>
    </location>
</feature>
<keyword evidence="2" id="KW-1003">Cell membrane</keyword>
<feature type="transmembrane region" description="Helical" evidence="6">
    <location>
        <begin position="71"/>
        <end position="89"/>
    </location>
</feature>
<proteinExistence type="predicted"/>
<evidence type="ECO:0000256" key="6">
    <source>
        <dbReference type="SAM" id="Phobius"/>
    </source>
</evidence>
<gene>
    <name evidence="8" type="ORF">IAC57_06285</name>
</gene>
<feature type="transmembrane region" description="Helical" evidence="6">
    <location>
        <begin position="518"/>
        <end position="536"/>
    </location>
</feature>
<dbReference type="EMBL" id="DVMZ01000172">
    <property type="protein sequence ID" value="HIU59693.1"/>
    <property type="molecule type" value="Genomic_DNA"/>
</dbReference>
<feature type="transmembrane region" description="Helical" evidence="6">
    <location>
        <begin position="462"/>
        <end position="481"/>
    </location>
</feature>
<comment type="subcellular location">
    <subcellularLocation>
        <location evidence="1">Cell membrane</location>
        <topology evidence="1">Multi-pass membrane protein</topology>
    </subcellularLocation>
</comment>
<reference evidence="8" key="1">
    <citation type="submission" date="2020-10" db="EMBL/GenBank/DDBJ databases">
        <authorList>
            <person name="Gilroy R."/>
        </authorList>
    </citation>
    <scope>NUCLEOTIDE SEQUENCE</scope>
    <source>
        <strain evidence="8">11687</strain>
    </source>
</reference>
<feature type="transmembrane region" description="Helical" evidence="6">
    <location>
        <begin position="21"/>
        <end position="41"/>
    </location>
</feature>
<dbReference type="InterPro" id="IPR052159">
    <property type="entry name" value="Competence_DNA_uptake"/>
</dbReference>
<evidence type="ECO:0000256" key="4">
    <source>
        <dbReference type="ARBA" id="ARBA00022989"/>
    </source>
</evidence>